<dbReference type="PANTHER" id="PTHR47025:SF7">
    <property type="entry name" value="ACYL-COA N-ACYLTRANSFERASE WITH RING_FYVE_PHD-TYPE ZINC FINGER DOMAIN-CONTAINING PROTEIN"/>
    <property type="match status" value="1"/>
</dbReference>
<dbReference type="Gramene" id="ONK69445">
    <property type="protein sequence ID" value="ONK69445"/>
    <property type="gene ID" value="A4U43_C05F22960"/>
</dbReference>
<keyword evidence="6" id="KW-1185">Reference proteome</keyword>
<dbReference type="GO" id="GO:0042393">
    <property type="term" value="F:histone binding"/>
    <property type="evidence" value="ECO:0007669"/>
    <property type="project" value="TreeGrafter"/>
</dbReference>
<feature type="domain" description="Tify" evidence="4">
    <location>
        <begin position="327"/>
        <end position="380"/>
    </location>
</feature>
<feature type="domain" description="Tify" evidence="4">
    <location>
        <begin position="590"/>
        <end position="637"/>
    </location>
</feature>
<dbReference type="PANTHER" id="PTHR47025">
    <property type="entry name" value="AUTOIMMUNE REGULATOR"/>
    <property type="match status" value="1"/>
</dbReference>
<comment type="subcellular location">
    <subcellularLocation>
        <location evidence="1">Nucleus</location>
    </subcellularLocation>
</comment>
<evidence type="ECO:0000256" key="3">
    <source>
        <dbReference type="SAM" id="MobiDB-lite"/>
    </source>
</evidence>
<dbReference type="EMBL" id="CM007385">
    <property type="protein sequence ID" value="ONK69445.1"/>
    <property type="molecule type" value="Genomic_DNA"/>
</dbReference>
<evidence type="ECO:0000259" key="4">
    <source>
        <dbReference type="Pfam" id="PF16135"/>
    </source>
</evidence>
<evidence type="ECO:0000256" key="2">
    <source>
        <dbReference type="ARBA" id="ARBA00023242"/>
    </source>
</evidence>
<feature type="domain" description="Tify" evidence="4">
    <location>
        <begin position="46"/>
        <end position="100"/>
    </location>
</feature>
<proteinExistence type="predicted"/>
<gene>
    <name evidence="5" type="ORF">A4U43_C05F22960</name>
</gene>
<accession>A0A5P1ETS5</accession>
<dbReference type="GO" id="GO:0005634">
    <property type="term" value="C:nucleus"/>
    <property type="evidence" value="ECO:0007669"/>
    <property type="project" value="UniProtKB-SubCell"/>
</dbReference>
<dbReference type="AlphaFoldDB" id="A0A5P1ETS5"/>
<evidence type="ECO:0000313" key="5">
    <source>
        <dbReference type="EMBL" id="ONK69445.1"/>
    </source>
</evidence>
<dbReference type="GO" id="GO:0003682">
    <property type="term" value="F:chromatin binding"/>
    <property type="evidence" value="ECO:0007669"/>
    <property type="project" value="TreeGrafter"/>
</dbReference>
<dbReference type="InterPro" id="IPR032308">
    <property type="entry name" value="TDBD"/>
</dbReference>
<dbReference type="GO" id="GO:0000977">
    <property type="term" value="F:RNA polymerase II transcription regulatory region sequence-specific DNA binding"/>
    <property type="evidence" value="ECO:0007669"/>
    <property type="project" value="TreeGrafter"/>
</dbReference>
<reference evidence="6" key="1">
    <citation type="journal article" date="2017" name="Nat. Commun.">
        <title>The asparagus genome sheds light on the origin and evolution of a young Y chromosome.</title>
        <authorList>
            <person name="Harkess A."/>
            <person name="Zhou J."/>
            <person name="Xu C."/>
            <person name="Bowers J.E."/>
            <person name="Van der Hulst R."/>
            <person name="Ayyampalayam S."/>
            <person name="Mercati F."/>
            <person name="Riccardi P."/>
            <person name="McKain M.R."/>
            <person name="Kakrana A."/>
            <person name="Tang H."/>
            <person name="Ray J."/>
            <person name="Groenendijk J."/>
            <person name="Arikit S."/>
            <person name="Mathioni S.M."/>
            <person name="Nakano M."/>
            <person name="Shan H."/>
            <person name="Telgmann-Rauber A."/>
            <person name="Kanno A."/>
            <person name="Yue Z."/>
            <person name="Chen H."/>
            <person name="Li W."/>
            <person name="Chen Y."/>
            <person name="Xu X."/>
            <person name="Zhang Y."/>
            <person name="Luo S."/>
            <person name="Chen H."/>
            <person name="Gao J."/>
            <person name="Mao Z."/>
            <person name="Pires J.C."/>
            <person name="Luo M."/>
            <person name="Kudrna D."/>
            <person name="Wing R.A."/>
            <person name="Meyers B.C."/>
            <person name="Yi K."/>
            <person name="Kong H."/>
            <person name="Lavrijsen P."/>
            <person name="Sunseri F."/>
            <person name="Falavigna A."/>
            <person name="Ye Y."/>
            <person name="Leebens-Mack J.H."/>
            <person name="Chen G."/>
        </authorList>
    </citation>
    <scope>NUCLEOTIDE SEQUENCE [LARGE SCALE GENOMIC DNA]</scope>
    <source>
        <strain evidence="6">cv. DH0086</strain>
    </source>
</reference>
<protein>
    <recommendedName>
        <fullName evidence="4">Tify domain-containing protein</fullName>
    </recommendedName>
</protein>
<feature type="region of interest" description="Disordered" evidence="3">
    <location>
        <begin position="236"/>
        <end position="269"/>
    </location>
</feature>
<keyword evidence="2" id="KW-0539">Nucleus</keyword>
<organism evidence="5 6">
    <name type="scientific">Asparagus officinalis</name>
    <name type="common">Garden asparagus</name>
    <dbReference type="NCBI Taxonomy" id="4686"/>
    <lineage>
        <taxon>Eukaryota</taxon>
        <taxon>Viridiplantae</taxon>
        <taxon>Streptophyta</taxon>
        <taxon>Embryophyta</taxon>
        <taxon>Tracheophyta</taxon>
        <taxon>Spermatophyta</taxon>
        <taxon>Magnoliopsida</taxon>
        <taxon>Liliopsida</taxon>
        <taxon>Asparagales</taxon>
        <taxon>Asparagaceae</taxon>
        <taxon>Asparagoideae</taxon>
        <taxon>Asparagus</taxon>
    </lineage>
</organism>
<dbReference type="GO" id="GO:0045944">
    <property type="term" value="P:positive regulation of transcription by RNA polymerase II"/>
    <property type="evidence" value="ECO:0007669"/>
    <property type="project" value="TreeGrafter"/>
</dbReference>
<evidence type="ECO:0000313" key="6">
    <source>
        <dbReference type="Proteomes" id="UP000243459"/>
    </source>
</evidence>
<name>A0A5P1ETS5_ASPOF</name>
<evidence type="ECO:0000256" key="1">
    <source>
        <dbReference type="ARBA" id="ARBA00004123"/>
    </source>
</evidence>
<sequence length="684" mass="75842">MQRVCEEGEDEKLCSFSNVRTLLASRLLEGVPVTYIFKKHKAELHGFIKGDGYRCGCSVCDYKQVVSADEFEKHAGVTSSHANNHIYLANGKSLHEVVKDLIGVPLESVHEELKAIVEMDPNIYDASKDESAQASGCEVKHISHEEQQTRVDAMPSQMLSSKFLSEPRLCNDMEASNDCQTNSSLHDDCESVSCEADSTPINGVKQNGTDGITRQEVSTMFIHQLPLNLSIVQKTTQEEPALSTPPRNEKNRPYQESDQPSPRNKNVLDPCSLSQNMVTEFSPEVPKHQKIETEFLKKNLDVRSLLRTGLLSGRKVKYMKDQAELDGLIHDEGYLCGCLSCNYKKVVSALKFEIHAGAVSKNQNNYIYLENGISICALVKKLNNAPKDSLRELIEKEIPCPDKDPLSNQNGSFQTASIAQSKNSEENQLTQTIEIQIDPHLVEELSDSTSEGCKSAPSSINVMFDSPLPHIEGNSSYTDVNISPLESAKVNISPGSNIALHGQKSSVLETRYENRKRPMPSPICSISGLTPSSNMLESDIRPVHRMVESQGSTKKRTGDLHKIIFNILQDGAMLFYCTSSKTILEGQKMGNGILCSHCDEVVSPSTFEAHAGFDKRRQPYRNIYTSSGSSLHDLTRYLSKNQTSACMICGGREELVSCIRCAKAFHPGHRWNHCTKSEVSHVPT</sequence>
<dbReference type="Pfam" id="PF16135">
    <property type="entry name" value="TDBD"/>
    <property type="match status" value="3"/>
</dbReference>
<dbReference type="Proteomes" id="UP000243459">
    <property type="component" value="Chromosome 5"/>
</dbReference>